<dbReference type="RefSeq" id="WP_171193938.1">
    <property type="nucleotide sequence ID" value="NZ_CP061032.1"/>
</dbReference>
<evidence type="ECO:0000313" key="13">
    <source>
        <dbReference type="Proteomes" id="UP000642876"/>
    </source>
</evidence>
<dbReference type="PROSITE" id="PS51257">
    <property type="entry name" value="PROKAR_LIPOPROTEIN"/>
    <property type="match status" value="1"/>
</dbReference>
<dbReference type="AlphaFoldDB" id="A0A7H0K1S4"/>
<organism evidence="11 12">
    <name type="scientific">Corynebacterium lujinxingii</name>
    <dbReference type="NCBI Taxonomy" id="2763010"/>
    <lineage>
        <taxon>Bacteria</taxon>
        <taxon>Bacillati</taxon>
        <taxon>Actinomycetota</taxon>
        <taxon>Actinomycetes</taxon>
        <taxon>Mycobacteriales</taxon>
        <taxon>Corynebacteriaceae</taxon>
        <taxon>Corynebacterium</taxon>
    </lineage>
</organism>
<accession>A0A7H0K1S4</accession>
<evidence type="ECO:0000313" key="11">
    <source>
        <dbReference type="EMBL" id="QNP91240.1"/>
    </source>
</evidence>
<proteinExistence type="predicted"/>
<dbReference type="EMBL" id="JACMYE010000004">
    <property type="protein sequence ID" value="MBC3178712.1"/>
    <property type="molecule type" value="Genomic_DNA"/>
</dbReference>
<evidence type="ECO:0000256" key="8">
    <source>
        <dbReference type="SAM" id="SignalP"/>
    </source>
</evidence>
<protein>
    <recommendedName>
        <fullName evidence="9">Phospholipase/carboxylesterase/thioesterase domain-containing protein</fullName>
    </recommendedName>
</protein>
<evidence type="ECO:0000256" key="2">
    <source>
        <dbReference type="ARBA" id="ARBA00022525"/>
    </source>
</evidence>
<name>A0A7H0K1S4_9CORY</name>
<dbReference type="Proteomes" id="UP000642876">
    <property type="component" value="Unassembled WGS sequence"/>
</dbReference>
<evidence type="ECO:0000256" key="4">
    <source>
        <dbReference type="ARBA" id="ARBA00022729"/>
    </source>
</evidence>
<dbReference type="PANTHER" id="PTHR38050:SF2">
    <property type="entry name" value="FERULOYL ESTERASE C-RELATED"/>
    <property type="match status" value="1"/>
</dbReference>
<keyword evidence="5" id="KW-0378">Hydrolase</keyword>
<evidence type="ECO:0000256" key="5">
    <source>
        <dbReference type="ARBA" id="ARBA00022801"/>
    </source>
</evidence>
<evidence type="ECO:0000256" key="7">
    <source>
        <dbReference type="ARBA" id="ARBA00023326"/>
    </source>
</evidence>
<dbReference type="EMBL" id="CP061032">
    <property type="protein sequence ID" value="QNP91240.1"/>
    <property type="molecule type" value="Genomic_DNA"/>
</dbReference>
<comment type="subcellular location">
    <subcellularLocation>
        <location evidence="1">Secreted</location>
    </subcellularLocation>
</comment>
<evidence type="ECO:0000256" key="6">
    <source>
        <dbReference type="ARBA" id="ARBA00023277"/>
    </source>
</evidence>
<reference evidence="12 13" key="1">
    <citation type="submission" date="2020-08" db="EMBL/GenBank/DDBJ databases">
        <title>novel species in genus Corynebacterium.</title>
        <authorList>
            <person name="Zhang G."/>
        </authorList>
    </citation>
    <scope>NUCLEOTIDE SEQUENCE [LARGE SCALE GENOMIC DNA]</scope>
    <source>
        <strain evidence="11">Zg-917</strain>
        <strain evidence="12 13">zg-917</strain>
    </source>
</reference>
<evidence type="ECO:0000313" key="10">
    <source>
        <dbReference type="EMBL" id="MBC3178712.1"/>
    </source>
</evidence>
<feature type="chain" id="PRO_5028965533" description="Phospholipase/carboxylesterase/thioesterase domain-containing protein" evidence="8">
    <location>
        <begin position="25"/>
        <end position="313"/>
    </location>
</feature>
<keyword evidence="13" id="KW-1185">Reference proteome</keyword>
<evidence type="ECO:0000313" key="12">
    <source>
        <dbReference type="Proteomes" id="UP000516235"/>
    </source>
</evidence>
<evidence type="ECO:0000256" key="1">
    <source>
        <dbReference type="ARBA" id="ARBA00004613"/>
    </source>
</evidence>
<evidence type="ECO:0000259" key="9">
    <source>
        <dbReference type="Pfam" id="PF02230"/>
    </source>
</evidence>
<keyword evidence="7" id="KW-0624">Polysaccharide degradation</keyword>
<dbReference type="InterPro" id="IPR043595">
    <property type="entry name" value="FaeB/C/D"/>
</dbReference>
<dbReference type="GO" id="GO:0045493">
    <property type="term" value="P:xylan catabolic process"/>
    <property type="evidence" value="ECO:0007669"/>
    <property type="project" value="UniProtKB-KW"/>
</dbReference>
<dbReference type="Proteomes" id="UP000516235">
    <property type="component" value="Chromosome"/>
</dbReference>
<dbReference type="InterPro" id="IPR003140">
    <property type="entry name" value="PLipase/COase/thioEstase"/>
</dbReference>
<dbReference type="PANTHER" id="PTHR38050">
    <property type="match status" value="1"/>
</dbReference>
<dbReference type="GO" id="GO:0030600">
    <property type="term" value="F:feruloyl esterase activity"/>
    <property type="evidence" value="ECO:0007669"/>
    <property type="project" value="InterPro"/>
</dbReference>
<keyword evidence="6" id="KW-0119">Carbohydrate metabolism</keyword>
<evidence type="ECO:0000256" key="3">
    <source>
        <dbReference type="ARBA" id="ARBA00022651"/>
    </source>
</evidence>
<keyword evidence="3" id="KW-0858">Xylan degradation</keyword>
<dbReference type="KEGG" id="cluj:IAU68_05720"/>
<sequence length="313" mass="34042">MRKVPTLAAAGVCALLLGGCSSLAGSDLNEPLVTTRALPAIDDIREVDPWSAPSSETRHINAGGLKRDYILSLPAGADQRDRLPVILVFHGYGEDAESVRRNSGLDEADAIVAYLDGEKKAWAPAPYAKTSGEQDLDFVDAVLDELGRDFSIDRSRVFAAGFSNGGGFAAYLGCQRPQEFTGIATVAGAYYHRVSEGCSQIPMKHVDFHGTDDDIISYDGGRRHKTAYNSVDEMLTDAAERNHCDAREEDIDVEDNVRLEHWAGCDAELAHYRIEHGPHVWPGGGNDSSKTVDQGFATDKILEFFRLGKGSKR</sequence>
<feature type="signal peptide" evidence="8">
    <location>
        <begin position="1"/>
        <end position="24"/>
    </location>
</feature>
<dbReference type="InterPro" id="IPR029058">
    <property type="entry name" value="AB_hydrolase_fold"/>
</dbReference>
<dbReference type="GO" id="GO:0005576">
    <property type="term" value="C:extracellular region"/>
    <property type="evidence" value="ECO:0007669"/>
    <property type="project" value="UniProtKB-SubCell"/>
</dbReference>
<keyword evidence="4 8" id="KW-0732">Signal</keyword>
<dbReference type="Gene3D" id="3.40.50.1820">
    <property type="entry name" value="alpha/beta hydrolase"/>
    <property type="match status" value="1"/>
</dbReference>
<gene>
    <name evidence="10" type="ORF">H7348_05215</name>
    <name evidence="11" type="ORF">IAU68_05720</name>
</gene>
<keyword evidence="2" id="KW-0964">Secreted</keyword>
<dbReference type="SUPFAM" id="SSF53474">
    <property type="entry name" value="alpha/beta-Hydrolases"/>
    <property type="match status" value="1"/>
</dbReference>
<feature type="domain" description="Phospholipase/carboxylesterase/thioesterase" evidence="9">
    <location>
        <begin position="138"/>
        <end position="232"/>
    </location>
</feature>
<dbReference type="Pfam" id="PF02230">
    <property type="entry name" value="Abhydrolase_2"/>
    <property type="match status" value="1"/>
</dbReference>